<dbReference type="InterPro" id="IPR044440">
    <property type="entry name" value="GABAb_receptor_plant_PBP1"/>
</dbReference>
<evidence type="ECO:0000256" key="9">
    <source>
        <dbReference type="ARBA" id="ARBA00023170"/>
    </source>
</evidence>
<proteinExistence type="inferred from homology"/>
<dbReference type="SMART" id="SM00079">
    <property type="entry name" value="PBPe"/>
    <property type="match status" value="1"/>
</dbReference>
<dbReference type="InterPro" id="IPR017103">
    <property type="entry name" value="Iontropic_Glu_rcpt_pln"/>
</dbReference>
<keyword evidence="4 16" id="KW-0812">Transmembrane</keyword>
<keyword evidence="14" id="KW-1015">Disulfide bond</keyword>
<evidence type="ECO:0000256" key="4">
    <source>
        <dbReference type="ARBA" id="ARBA00022692"/>
    </source>
</evidence>
<reference evidence="19" key="2">
    <citation type="journal article" date="2023" name="Plants (Basel)">
        <title>Annotation of the Turnera subulata (Passifloraceae) Draft Genome Reveals the S-Locus Evolved after the Divergence of Turneroideae from Passifloroideae in a Stepwise Manner.</title>
        <authorList>
            <person name="Henning P.M."/>
            <person name="Roalson E.H."/>
            <person name="Mir W."/>
            <person name="McCubbin A.G."/>
            <person name="Shore J.S."/>
        </authorList>
    </citation>
    <scope>NUCLEOTIDE SEQUENCE</scope>
    <source>
        <strain evidence="19">F60SS</strain>
    </source>
</reference>
<dbReference type="InterPro" id="IPR015683">
    <property type="entry name" value="Ionotropic_Glu_rcpt"/>
</dbReference>
<evidence type="ECO:0000256" key="14">
    <source>
        <dbReference type="PIRSR" id="PIRSR037090-50"/>
    </source>
</evidence>
<dbReference type="FunFam" id="3.40.190.10:FF:000217">
    <property type="entry name" value="Glutamate receptor"/>
    <property type="match status" value="1"/>
</dbReference>
<evidence type="ECO:0000256" key="3">
    <source>
        <dbReference type="ARBA" id="ARBA00022448"/>
    </source>
</evidence>
<dbReference type="Proteomes" id="UP001141552">
    <property type="component" value="Unassembled WGS sequence"/>
</dbReference>
<name>A0A9Q0F355_9ROSI</name>
<dbReference type="PANTHER" id="PTHR34836:SF7">
    <property type="entry name" value="RECEPTOR LIGAND BINDING REGION DOMAIN-CONTAINING PROTEIN"/>
    <property type="match status" value="1"/>
</dbReference>
<keyword evidence="12 13" id="KW-0407">Ion channel</keyword>
<evidence type="ECO:0000256" key="5">
    <source>
        <dbReference type="ARBA" id="ARBA00022729"/>
    </source>
</evidence>
<comment type="similarity">
    <text evidence="2 13">Belongs to the glutamate-gated ion channel (TC 1.A.10.1) family.</text>
</comment>
<protein>
    <recommendedName>
        <fullName evidence="13">Glutamate receptor</fullName>
    </recommendedName>
</protein>
<evidence type="ECO:0000256" key="16">
    <source>
        <dbReference type="SAM" id="Phobius"/>
    </source>
</evidence>
<dbReference type="Gene3D" id="3.40.50.2300">
    <property type="match status" value="2"/>
</dbReference>
<gene>
    <name evidence="19" type="ORF">Tsubulata_012104</name>
</gene>
<evidence type="ECO:0000256" key="12">
    <source>
        <dbReference type="ARBA" id="ARBA00023303"/>
    </source>
</evidence>
<dbReference type="GO" id="GO:0016020">
    <property type="term" value="C:membrane"/>
    <property type="evidence" value="ECO:0007669"/>
    <property type="project" value="UniProtKB-SubCell"/>
</dbReference>
<dbReference type="Gene3D" id="3.40.190.10">
    <property type="entry name" value="Periplasmic binding protein-like II"/>
    <property type="match status" value="1"/>
</dbReference>
<evidence type="ECO:0000256" key="15">
    <source>
        <dbReference type="SAM" id="MobiDB-lite"/>
    </source>
</evidence>
<feature type="chain" id="PRO_5040504514" description="Glutamate receptor" evidence="17">
    <location>
        <begin position="28"/>
        <end position="855"/>
    </location>
</feature>
<dbReference type="GO" id="GO:0015276">
    <property type="term" value="F:ligand-gated monoatomic ion channel activity"/>
    <property type="evidence" value="ECO:0007669"/>
    <property type="project" value="InterPro"/>
</dbReference>
<feature type="compositionally biased region" description="Basic and acidic residues" evidence="15">
    <location>
        <begin position="782"/>
        <end position="791"/>
    </location>
</feature>
<sequence>MMVMEKHGLSFFIFSLLPSLLLLGVLVDERHVMGVQEAPTANIPVLPVGVVLDLGSPVGEMAERCMSIAVSDFYASNALYRTRIALVTRDSSTDAVTAASAAIDLIKNEQVLAIIGPQRSSQANFVIDLGGKAQVPIISPSATSPSLYSARRKYFVRTALDDSSQVKAMASIIQAYGWREIVLVYEDTEYGNGLVPYLLDALQEIDTRVPYTSSIPLSFTDTQITRELKNLKEKRKSIFLVHTTAMLGSRLFLLAKEAGMMDTGYAWLVTQELSAKLDPMRESAMDSMQGVIGVRPYIPLSKELDNFKSRWRKKWSSNKGNSKIIEHKLSLFGLWAYDTVWAIARAVENAGIVHSSFVKQNSTRHTVNVDLAVLGVSENGPRLLSSILNTTFKGLSGDFHLEKGERVSSAYEIFNVVGNTERALGYWRAENGLSRNLDKNISTRMEYSVSRSNLKQPIWPGDTTEQPKKLRIGVPLRSGFGEFMKVEWDSRNKPTFSGFSYDVFLAVIDALPFPFPCKFVPFVNETKQSAGTYNDLLYQIKLKSYTASLASMLTVQQLKPTFDDINEIKRHGYLVGVQKDSFVKEFLIKQLKFDETNLKEYVTPEEYRDALKNGIHNGGVAAIFDEIPYVKRFISLYCSKFKMVGPTYKTDGFGFHVAVEMKFPHPYQAFPIGSPFVPYISRAILNVTEDKDKMEIIERKNFGEATTCEDQGIPSSSSGLGLSSFGGLFIITGVASLFSLLTYILSFLYSNWPVTDIREEQAETSFWLRVIELAKHFDKKDPPDLGLERNNSRIHPVTGPDESTGIFPDTVSDDTQNDPVLVSNNIEGVEEHAGAEEAHRIATAEDTTFPLRTYA</sequence>
<dbReference type="InterPro" id="IPR028082">
    <property type="entry name" value="Peripla_BP_I"/>
</dbReference>
<comment type="subcellular location">
    <subcellularLocation>
        <location evidence="1">Membrane</location>
        <topology evidence="1">Multi-pass membrane protein</topology>
    </subcellularLocation>
</comment>
<feature type="disulfide bond" evidence="14">
    <location>
        <begin position="638"/>
        <end position="708"/>
    </location>
</feature>
<evidence type="ECO:0000313" key="19">
    <source>
        <dbReference type="EMBL" id="KAJ4823782.1"/>
    </source>
</evidence>
<evidence type="ECO:0000256" key="11">
    <source>
        <dbReference type="ARBA" id="ARBA00023286"/>
    </source>
</evidence>
<evidence type="ECO:0000256" key="1">
    <source>
        <dbReference type="ARBA" id="ARBA00004141"/>
    </source>
</evidence>
<feature type="domain" description="Ionotropic glutamate receptor C-terminal" evidence="18">
    <location>
        <begin position="469"/>
        <end position="704"/>
    </location>
</feature>
<evidence type="ECO:0000256" key="7">
    <source>
        <dbReference type="ARBA" id="ARBA00023065"/>
    </source>
</evidence>
<keyword evidence="5 17" id="KW-0732">Signal</keyword>
<dbReference type="CDD" id="cd13686">
    <property type="entry name" value="GluR_Plant"/>
    <property type="match status" value="1"/>
</dbReference>
<comment type="caution">
    <text evidence="19">The sequence shown here is derived from an EMBL/GenBank/DDBJ whole genome shotgun (WGS) entry which is preliminary data.</text>
</comment>
<dbReference type="Pfam" id="PF01094">
    <property type="entry name" value="ANF_receptor"/>
    <property type="match status" value="1"/>
</dbReference>
<evidence type="ECO:0000313" key="20">
    <source>
        <dbReference type="Proteomes" id="UP001141552"/>
    </source>
</evidence>
<keyword evidence="11 13" id="KW-1071">Ligand-gated ion channel</keyword>
<organism evidence="19 20">
    <name type="scientific">Turnera subulata</name>
    <dbReference type="NCBI Taxonomy" id="218843"/>
    <lineage>
        <taxon>Eukaryota</taxon>
        <taxon>Viridiplantae</taxon>
        <taxon>Streptophyta</taxon>
        <taxon>Embryophyta</taxon>
        <taxon>Tracheophyta</taxon>
        <taxon>Spermatophyta</taxon>
        <taxon>Magnoliopsida</taxon>
        <taxon>eudicotyledons</taxon>
        <taxon>Gunneridae</taxon>
        <taxon>Pentapetalae</taxon>
        <taxon>rosids</taxon>
        <taxon>fabids</taxon>
        <taxon>Malpighiales</taxon>
        <taxon>Passifloraceae</taxon>
        <taxon>Turnera</taxon>
    </lineage>
</organism>
<evidence type="ECO:0000256" key="13">
    <source>
        <dbReference type="PIRNR" id="PIRNR037090"/>
    </source>
</evidence>
<keyword evidence="9 13" id="KW-0675">Receptor</keyword>
<evidence type="ECO:0000259" key="18">
    <source>
        <dbReference type="SMART" id="SM00079"/>
    </source>
</evidence>
<dbReference type="FunFam" id="3.40.50.2300:FF:000081">
    <property type="entry name" value="Glutamate receptor"/>
    <property type="match status" value="1"/>
</dbReference>
<accession>A0A9Q0F355</accession>
<feature type="transmembrane region" description="Helical" evidence="16">
    <location>
        <begin position="725"/>
        <end position="749"/>
    </location>
</feature>
<keyword evidence="3 13" id="KW-0813">Transport</keyword>
<evidence type="ECO:0000256" key="17">
    <source>
        <dbReference type="SAM" id="SignalP"/>
    </source>
</evidence>
<reference evidence="19" key="1">
    <citation type="submission" date="2022-02" db="EMBL/GenBank/DDBJ databases">
        <authorList>
            <person name="Henning P.M."/>
            <person name="McCubbin A.G."/>
            <person name="Shore J.S."/>
        </authorList>
    </citation>
    <scope>NUCLEOTIDE SEQUENCE</scope>
    <source>
        <strain evidence="19">F60SS</strain>
        <tissue evidence="19">Leaves</tissue>
    </source>
</reference>
<dbReference type="CDD" id="cd19990">
    <property type="entry name" value="PBP1_GABAb_receptor_plant"/>
    <property type="match status" value="1"/>
</dbReference>
<evidence type="ECO:0000256" key="6">
    <source>
        <dbReference type="ARBA" id="ARBA00022989"/>
    </source>
</evidence>
<keyword evidence="7 13" id="KW-0406">Ion transport</keyword>
<keyword evidence="6 16" id="KW-1133">Transmembrane helix</keyword>
<keyword evidence="10" id="KW-0325">Glycoprotein</keyword>
<evidence type="ECO:0000256" key="10">
    <source>
        <dbReference type="ARBA" id="ARBA00023180"/>
    </source>
</evidence>
<comment type="function">
    <text evidence="13">Glutamate-gated receptor that probably acts as non-selective cation channel.</text>
</comment>
<feature type="signal peptide" evidence="17">
    <location>
        <begin position="1"/>
        <end position="27"/>
    </location>
</feature>
<dbReference type="PIRSF" id="PIRSF037090">
    <property type="entry name" value="Iontro_Glu-like_rcpt_pln"/>
    <property type="match status" value="1"/>
</dbReference>
<keyword evidence="8 13" id="KW-0472">Membrane</keyword>
<dbReference type="SUPFAM" id="SSF53822">
    <property type="entry name" value="Periplasmic binding protein-like I"/>
    <property type="match status" value="1"/>
</dbReference>
<dbReference type="PANTHER" id="PTHR34836">
    <property type="entry name" value="OS06G0188250 PROTEIN"/>
    <property type="match status" value="1"/>
</dbReference>
<keyword evidence="20" id="KW-1185">Reference proteome</keyword>
<dbReference type="EMBL" id="JAKUCV010007359">
    <property type="protein sequence ID" value="KAJ4823782.1"/>
    <property type="molecule type" value="Genomic_DNA"/>
</dbReference>
<feature type="region of interest" description="Disordered" evidence="15">
    <location>
        <begin position="782"/>
        <end position="803"/>
    </location>
</feature>
<dbReference type="InterPro" id="IPR001320">
    <property type="entry name" value="Iontro_rcpt_C"/>
</dbReference>
<dbReference type="AlphaFoldDB" id="A0A9Q0F355"/>
<dbReference type="OrthoDB" id="827003at2759"/>
<dbReference type="Pfam" id="PF00060">
    <property type="entry name" value="Lig_chan"/>
    <property type="match status" value="1"/>
</dbReference>
<evidence type="ECO:0000256" key="2">
    <source>
        <dbReference type="ARBA" id="ARBA00008685"/>
    </source>
</evidence>
<dbReference type="SUPFAM" id="SSF53850">
    <property type="entry name" value="Periplasmic binding protein-like II"/>
    <property type="match status" value="1"/>
</dbReference>
<dbReference type="InterPro" id="IPR001828">
    <property type="entry name" value="ANF_lig-bd_rcpt"/>
</dbReference>
<evidence type="ECO:0000256" key="8">
    <source>
        <dbReference type="ARBA" id="ARBA00023136"/>
    </source>
</evidence>